<accession>A0AAE9YC82</accession>
<dbReference type="Pfam" id="PF01757">
    <property type="entry name" value="Acyl_transf_3"/>
    <property type="match status" value="1"/>
</dbReference>
<dbReference type="GO" id="GO:0009103">
    <property type="term" value="P:lipopolysaccharide biosynthetic process"/>
    <property type="evidence" value="ECO:0007669"/>
    <property type="project" value="TreeGrafter"/>
</dbReference>
<dbReference type="PANTHER" id="PTHR23028">
    <property type="entry name" value="ACETYLTRANSFERASE"/>
    <property type="match status" value="1"/>
</dbReference>
<dbReference type="AlphaFoldDB" id="A0AAE9YC82"/>
<keyword evidence="1" id="KW-0812">Transmembrane</keyword>
<feature type="domain" description="Acyltransferase 3" evidence="2">
    <location>
        <begin position="18"/>
        <end position="347"/>
    </location>
</feature>
<keyword evidence="5" id="KW-1185">Reference proteome</keyword>
<evidence type="ECO:0000259" key="3">
    <source>
        <dbReference type="Pfam" id="PF19040"/>
    </source>
</evidence>
<keyword evidence="4" id="KW-0808">Transferase</keyword>
<dbReference type="GO" id="GO:0016020">
    <property type="term" value="C:membrane"/>
    <property type="evidence" value="ECO:0007669"/>
    <property type="project" value="TreeGrafter"/>
</dbReference>
<gene>
    <name evidence="4" type="ORF">PO878_07145</name>
</gene>
<sequence>MGPASTAAAAPAAAPRWPALDGLRGLAVLAVMAYHLGHLEGGYLGVDLFFVLSGFLITSLLLREGSATGGVDLRHFWVRRARRLLPALAVALVGVVVAARIWLDHGTLPALRVDALTTAGYVANWRFATQTAGGYFAADPSPLRHTWSLAIEEQYYLVWPLVVVAGMVLARRRGARAAVVVGGTALAGAVASALWMALHAASWSTDRLYLGTDTRLVAPLSGAVLACLLQGRLDRRPSAGVRRGAGVVGAVALAGLAVAVVAVPPDAAWMYRGGFALVAVLGAAVVAGSVVGREGALARALGPRPLRWVGERSYGLYLYSWPLQVVLAAQGLAGAALAAATTAGAFAAATVSFRYLEVPVRRDGLRALLPRRRDADAPAPAASRRAPGALVAGAVLVVLVVVVAGTTTTARPDPLAALGAEELEAGARRPAVAPTGSGGEEGSRVLVVGDSVAYTLGEYAPTDIPGVASVDARGLPGCGLLTKGARPAEAVEAGSPEDYEGCATPVADADRLGLEGDPDVVLLVTGAWESSDHERDGRTVGPGDEGWTAEIRSLLDARVTELGAEGAVVALWADPCGPDAEERRRQAWFTEEVLDPVAASRDEAVVVRPAEVACAGDEPITDVAGVGDPRPDDGQHWSEDGARWLWQGWLGPTLHDLDTRDG</sequence>
<dbReference type="Pfam" id="PF19040">
    <property type="entry name" value="SGNH"/>
    <property type="match status" value="1"/>
</dbReference>
<feature type="transmembrane region" description="Helical" evidence="1">
    <location>
        <begin position="154"/>
        <end position="170"/>
    </location>
</feature>
<proteinExistence type="predicted"/>
<dbReference type="GO" id="GO:0016747">
    <property type="term" value="F:acyltransferase activity, transferring groups other than amino-acyl groups"/>
    <property type="evidence" value="ECO:0007669"/>
    <property type="project" value="InterPro"/>
</dbReference>
<dbReference type="EMBL" id="CP116942">
    <property type="protein sequence ID" value="WCO68503.1"/>
    <property type="molecule type" value="Genomic_DNA"/>
</dbReference>
<keyword evidence="1" id="KW-0472">Membrane</keyword>
<feature type="transmembrane region" description="Helical" evidence="1">
    <location>
        <begin position="177"/>
        <end position="196"/>
    </location>
</feature>
<reference evidence="4" key="1">
    <citation type="submission" date="2023-01" db="EMBL/GenBank/DDBJ databases">
        <title>The diversity of Class Acidimicrobiia in South China Sea sediment environments and the proposal of Iamia marina sp. nov., a novel species of the genus Iamia.</title>
        <authorList>
            <person name="He Y."/>
            <person name="Tian X."/>
        </authorList>
    </citation>
    <scope>NUCLEOTIDE SEQUENCE</scope>
    <source>
        <strain evidence="4">DSM 19957</strain>
    </source>
</reference>
<evidence type="ECO:0000256" key="1">
    <source>
        <dbReference type="SAM" id="Phobius"/>
    </source>
</evidence>
<feature type="transmembrane region" description="Helical" evidence="1">
    <location>
        <begin position="42"/>
        <end position="62"/>
    </location>
</feature>
<protein>
    <submittedName>
        <fullName evidence="4">Acyltransferase family protein</fullName>
    </submittedName>
</protein>
<dbReference type="PANTHER" id="PTHR23028:SF53">
    <property type="entry name" value="ACYL_TRANSF_3 DOMAIN-CONTAINING PROTEIN"/>
    <property type="match status" value="1"/>
</dbReference>
<organism evidence="4 5">
    <name type="scientific">Iamia majanohamensis</name>
    <dbReference type="NCBI Taxonomy" id="467976"/>
    <lineage>
        <taxon>Bacteria</taxon>
        <taxon>Bacillati</taxon>
        <taxon>Actinomycetota</taxon>
        <taxon>Acidimicrobiia</taxon>
        <taxon>Acidimicrobiales</taxon>
        <taxon>Iamiaceae</taxon>
        <taxon>Iamia</taxon>
    </lineage>
</organism>
<dbReference type="InterPro" id="IPR050879">
    <property type="entry name" value="Acyltransferase_3"/>
</dbReference>
<dbReference type="InterPro" id="IPR043968">
    <property type="entry name" value="SGNH"/>
</dbReference>
<feature type="domain" description="SGNH" evidence="3">
    <location>
        <begin position="433"/>
        <end position="645"/>
    </location>
</feature>
<feature type="transmembrane region" description="Helical" evidence="1">
    <location>
        <begin position="245"/>
        <end position="263"/>
    </location>
</feature>
<dbReference type="RefSeq" id="WP_272738019.1">
    <property type="nucleotide sequence ID" value="NZ_CP116942.1"/>
</dbReference>
<feature type="transmembrane region" description="Helical" evidence="1">
    <location>
        <begin position="83"/>
        <end position="103"/>
    </location>
</feature>
<keyword evidence="4" id="KW-0012">Acyltransferase</keyword>
<feature type="transmembrane region" description="Helical" evidence="1">
    <location>
        <begin position="313"/>
        <end position="329"/>
    </location>
</feature>
<dbReference type="InterPro" id="IPR002656">
    <property type="entry name" value="Acyl_transf_3_dom"/>
</dbReference>
<name>A0AAE9YC82_9ACTN</name>
<feature type="transmembrane region" description="Helical" evidence="1">
    <location>
        <begin position="388"/>
        <end position="406"/>
    </location>
</feature>
<feature type="transmembrane region" description="Helical" evidence="1">
    <location>
        <begin position="335"/>
        <end position="356"/>
    </location>
</feature>
<evidence type="ECO:0000259" key="2">
    <source>
        <dbReference type="Pfam" id="PF01757"/>
    </source>
</evidence>
<keyword evidence="1" id="KW-1133">Transmembrane helix</keyword>
<feature type="transmembrane region" description="Helical" evidence="1">
    <location>
        <begin position="216"/>
        <end position="233"/>
    </location>
</feature>
<evidence type="ECO:0000313" key="4">
    <source>
        <dbReference type="EMBL" id="WCO68503.1"/>
    </source>
</evidence>
<evidence type="ECO:0000313" key="5">
    <source>
        <dbReference type="Proteomes" id="UP001216390"/>
    </source>
</evidence>
<dbReference type="Proteomes" id="UP001216390">
    <property type="component" value="Chromosome"/>
</dbReference>
<feature type="transmembrane region" description="Helical" evidence="1">
    <location>
        <begin position="269"/>
        <end position="292"/>
    </location>
</feature>
<dbReference type="KEGG" id="ima:PO878_07145"/>